<sequence length="99" mass="9874">MNAYFISPGAGVLIGLVYALLKVRSPAPPAIALIGLLGMLIGEQLSVLVVRQAAAAQAAPRQKATGAMGINTVASPAAQGADVHKSPLRGGQTADGDEA</sequence>
<evidence type="ECO:0000256" key="2">
    <source>
        <dbReference type="SAM" id="Phobius"/>
    </source>
</evidence>
<proteinExistence type="predicted"/>
<reference evidence="3 4" key="1">
    <citation type="submission" date="2019-12" db="EMBL/GenBank/DDBJ databases">
        <authorList>
            <person name="Lee S.D."/>
        </authorList>
    </citation>
    <scope>NUCLEOTIDE SEQUENCE [LARGE SCALE GENOMIC DNA]</scope>
    <source>
        <strain evidence="3 4">SAP-6</strain>
    </source>
</reference>
<dbReference type="EMBL" id="WUBS01000016">
    <property type="protein sequence ID" value="NDL65136.1"/>
    <property type="molecule type" value="Genomic_DNA"/>
</dbReference>
<dbReference type="Proteomes" id="UP000461443">
    <property type="component" value="Unassembled WGS sequence"/>
</dbReference>
<dbReference type="AlphaFoldDB" id="A0A845SQE9"/>
<dbReference type="Pfam" id="PF07235">
    <property type="entry name" value="DUF1427"/>
    <property type="match status" value="1"/>
</dbReference>
<keyword evidence="4" id="KW-1185">Reference proteome</keyword>
<reference evidence="3 4" key="2">
    <citation type="submission" date="2020-02" db="EMBL/GenBank/DDBJ databases">
        <title>The new genus of Enterobacteriales.</title>
        <authorList>
            <person name="Kim I.S."/>
        </authorList>
    </citation>
    <scope>NUCLEOTIDE SEQUENCE [LARGE SCALE GENOMIC DNA]</scope>
    <source>
        <strain evidence="3 4">SAP-6</strain>
    </source>
</reference>
<dbReference type="InterPro" id="IPR009872">
    <property type="entry name" value="DUF1427"/>
</dbReference>
<dbReference type="NCBIfam" id="TIGR03510">
    <property type="entry name" value="XapX"/>
    <property type="match status" value="1"/>
</dbReference>
<gene>
    <name evidence="3" type="ORF">GRH90_20615</name>
</gene>
<protein>
    <submittedName>
        <fullName evidence="3">DUF1427 family protein</fullName>
    </submittedName>
</protein>
<dbReference type="RefSeq" id="WP_162367848.1">
    <property type="nucleotide sequence ID" value="NZ_WUBS01000016.1"/>
</dbReference>
<keyword evidence="2" id="KW-0812">Transmembrane</keyword>
<keyword evidence="2" id="KW-0472">Membrane</keyword>
<evidence type="ECO:0000313" key="3">
    <source>
        <dbReference type="EMBL" id="NDL65136.1"/>
    </source>
</evidence>
<accession>A0A845SQE9</accession>
<dbReference type="InterPro" id="IPR020017">
    <property type="entry name" value="XapX_domain"/>
</dbReference>
<evidence type="ECO:0000256" key="1">
    <source>
        <dbReference type="SAM" id="MobiDB-lite"/>
    </source>
</evidence>
<feature type="region of interest" description="Disordered" evidence="1">
    <location>
        <begin position="77"/>
        <end position="99"/>
    </location>
</feature>
<organism evidence="3 4">
    <name type="scientific">Acerihabitans arboris</name>
    <dbReference type="NCBI Taxonomy" id="2691583"/>
    <lineage>
        <taxon>Bacteria</taxon>
        <taxon>Pseudomonadati</taxon>
        <taxon>Pseudomonadota</taxon>
        <taxon>Gammaproteobacteria</taxon>
        <taxon>Enterobacterales</taxon>
        <taxon>Pectobacteriaceae</taxon>
        <taxon>Acerihabitans</taxon>
    </lineage>
</organism>
<evidence type="ECO:0000313" key="4">
    <source>
        <dbReference type="Proteomes" id="UP000461443"/>
    </source>
</evidence>
<feature type="transmembrane region" description="Helical" evidence="2">
    <location>
        <begin position="29"/>
        <end position="50"/>
    </location>
</feature>
<comment type="caution">
    <text evidence="3">The sequence shown here is derived from an EMBL/GenBank/DDBJ whole genome shotgun (WGS) entry which is preliminary data.</text>
</comment>
<keyword evidence="2" id="KW-1133">Transmembrane helix</keyword>
<name>A0A845SQE9_9GAMM</name>